<proteinExistence type="inferred from homology"/>
<keyword evidence="11" id="KW-0282">Flagellum</keyword>
<dbReference type="InterPro" id="IPR012823">
    <property type="entry name" value="Flagell_FliJ"/>
</dbReference>
<dbReference type="Pfam" id="PF02050">
    <property type="entry name" value="FliJ"/>
    <property type="match status" value="1"/>
</dbReference>
<evidence type="ECO:0000256" key="6">
    <source>
        <dbReference type="ARBA" id="ARBA00022500"/>
    </source>
</evidence>
<evidence type="ECO:0000256" key="3">
    <source>
        <dbReference type="ARBA" id="ARBA00020392"/>
    </source>
</evidence>
<keyword evidence="12" id="KW-1185">Reference proteome</keyword>
<evidence type="ECO:0000256" key="4">
    <source>
        <dbReference type="ARBA" id="ARBA00022448"/>
    </source>
</evidence>
<gene>
    <name evidence="11" type="primary">fliJ</name>
    <name evidence="11" type="ORF">AM592_05215</name>
</gene>
<comment type="subcellular location">
    <subcellularLocation>
        <location evidence="1">Cell membrane</location>
        <topology evidence="1">Peripheral membrane protein</topology>
        <orientation evidence="1">Cytoplasmic side</orientation>
    </subcellularLocation>
</comment>
<evidence type="ECO:0000256" key="9">
    <source>
        <dbReference type="ARBA" id="ARBA00023136"/>
    </source>
</evidence>
<dbReference type="PATRIC" id="fig|1441095.3.peg.1137"/>
<sequence>MAFAYKFQKLFVLKENEKNQSFAMYQKSVDDFEKAAEKLYENMKLKEELEKSKDNKLQNGMSIQEMRHYQRFCTNLETTIFHYQQLVLAKRNHMNEKQEELTEISMELKKYEKMKEKQKLSFLTQENAVQIKEMDELSMKQFMFQGS</sequence>
<protein>
    <recommendedName>
        <fullName evidence="3">Flagellar FliJ protein</fullName>
    </recommendedName>
</protein>
<dbReference type="Proteomes" id="UP000067625">
    <property type="component" value="Chromosome"/>
</dbReference>
<evidence type="ECO:0000256" key="2">
    <source>
        <dbReference type="ARBA" id="ARBA00010004"/>
    </source>
</evidence>
<dbReference type="GO" id="GO:0071973">
    <property type="term" value="P:bacterial-type flagellum-dependent cell motility"/>
    <property type="evidence" value="ECO:0007669"/>
    <property type="project" value="InterPro"/>
</dbReference>
<dbReference type="InterPro" id="IPR009061">
    <property type="entry name" value="DNA-bd_dom_put_sf"/>
</dbReference>
<keyword evidence="11" id="KW-0966">Cell projection</keyword>
<comment type="similarity">
    <text evidence="2">Belongs to the FliJ family.</text>
</comment>
<evidence type="ECO:0000256" key="8">
    <source>
        <dbReference type="ARBA" id="ARBA00022927"/>
    </source>
</evidence>
<dbReference type="GO" id="GO:0006935">
    <property type="term" value="P:chemotaxis"/>
    <property type="evidence" value="ECO:0007669"/>
    <property type="project" value="UniProtKB-KW"/>
</dbReference>
<keyword evidence="9" id="KW-0472">Membrane</keyword>
<keyword evidence="6" id="KW-0145">Chemotaxis</keyword>
<dbReference type="Gene3D" id="1.10.287.1700">
    <property type="match status" value="1"/>
</dbReference>
<evidence type="ECO:0000313" key="11">
    <source>
        <dbReference type="EMBL" id="ALC81057.1"/>
    </source>
</evidence>
<dbReference type="GO" id="GO:0009288">
    <property type="term" value="C:bacterial-type flagellum"/>
    <property type="evidence" value="ECO:0007669"/>
    <property type="project" value="InterPro"/>
</dbReference>
<keyword evidence="8" id="KW-0653">Protein transport</keyword>
<dbReference type="InterPro" id="IPR053716">
    <property type="entry name" value="Flag_assembly_chemotaxis_eff"/>
</dbReference>
<evidence type="ECO:0000256" key="10">
    <source>
        <dbReference type="ARBA" id="ARBA00023225"/>
    </source>
</evidence>
<dbReference type="GO" id="GO:0044781">
    <property type="term" value="P:bacterial-type flagellum organization"/>
    <property type="evidence" value="ECO:0007669"/>
    <property type="project" value="UniProtKB-KW"/>
</dbReference>
<dbReference type="EMBL" id="CP012600">
    <property type="protein sequence ID" value="ALC81057.1"/>
    <property type="molecule type" value="Genomic_DNA"/>
</dbReference>
<dbReference type="STRING" id="1441095.AM592_05215"/>
<evidence type="ECO:0000313" key="12">
    <source>
        <dbReference type="Proteomes" id="UP000067625"/>
    </source>
</evidence>
<dbReference type="AlphaFoldDB" id="A0A0M5JDS3"/>
<keyword evidence="11" id="KW-0969">Cilium</keyword>
<evidence type="ECO:0000256" key="5">
    <source>
        <dbReference type="ARBA" id="ARBA00022475"/>
    </source>
</evidence>
<name>A0A0M5JDS3_9BACI</name>
<dbReference type="RefSeq" id="WP_053602807.1">
    <property type="nucleotide sequence ID" value="NZ_CP012600.1"/>
</dbReference>
<dbReference type="GO" id="GO:0015031">
    <property type="term" value="P:protein transport"/>
    <property type="evidence" value="ECO:0007669"/>
    <property type="project" value="UniProtKB-KW"/>
</dbReference>
<keyword evidence="5" id="KW-1003">Cell membrane</keyword>
<reference evidence="12" key="1">
    <citation type="submission" date="2015-08" db="EMBL/GenBank/DDBJ databases">
        <title>Genome sequencing project for genomic taxonomy and phylogenomics of Bacillus-like bacteria.</title>
        <authorList>
            <person name="Liu B."/>
            <person name="Wang J."/>
            <person name="Zhu Y."/>
            <person name="Liu G."/>
            <person name="Chen Q."/>
            <person name="Chen Z."/>
            <person name="Lan J."/>
            <person name="Che J."/>
            <person name="Ge C."/>
            <person name="Shi H."/>
            <person name="Pan Z."/>
            <person name="Liu X."/>
        </authorList>
    </citation>
    <scope>NUCLEOTIDE SEQUENCE [LARGE SCALE GENOMIC DNA]</scope>
    <source>
        <strain evidence="12">FJAT-4402</strain>
    </source>
</reference>
<keyword evidence="10" id="KW-1006">Bacterial flagellum protein export</keyword>
<dbReference type="GO" id="GO:0005886">
    <property type="term" value="C:plasma membrane"/>
    <property type="evidence" value="ECO:0007669"/>
    <property type="project" value="UniProtKB-SubCell"/>
</dbReference>
<evidence type="ECO:0000256" key="7">
    <source>
        <dbReference type="ARBA" id="ARBA00022795"/>
    </source>
</evidence>
<dbReference type="SUPFAM" id="SSF46955">
    <property type="entry name" value="Putative DNA-binding domain"/>
    <property type="match status" value="1"/>
</dbReference>
<keyword evidence="7" id="KW-1005">Bacterial flagellum biogenesis</keyword>
<dbReference type="OrthoDB" id="2968361at2"/>
<organism evidence="11 12">
    <name type="scientific">Bacillus gobiensis</name>
    <dbReference type="NCBI Taxonomy" id="1441095"/>
    <lineage>
        <taxon>Bacteria</taxon>
        <taxon>Bacillati</taxon>
        <taxon>Bacillota</taxon>
        <taxon>Bacilli</taxon>
        <taxon>Bacillales</taxon>
        <taxon>Bacillaceae</taxon>
        <taxon>Bacillus</taxon>
    </lineage>
</organism>
<evidence type="ECO:0000256" key="1">
    <source>
        <dbReference type="ARBA" id="ARBA00004413"/>
    </source>
</evidence>
<reference evidence="11 12" key="2">
    <citation type="journal article" date="2016" name="Int. J. Syst. Evol. Microbiol.">
        <title>Bacillus gobiensis sp. nov., isolated from a soil sample.</title>
        <authorList>
            <person name="Liu B."/>
            <person name="Liu G.H."/>
            <person name="Cetin S."/>
            <person name="Schumann P."/>
            <person name="Pan Z.Z."/>
            <person name="Chen Q.Q."/>
        </authorList>
    </citation>
    <scope>NUCLEOTIDE SEQUENCE [LARGE SCALE GENOMIC DNA]</scope>
    <source>
        <strain evidence="11 12">FJAT-4402</strain>
    </source>
</reference>
<dbReference type="NCBIfam" id="TIGR02473">
    <property type="entry name" value="flagell_FliJ"/>
    <property type="match status" value="1"/>
</dbReference>
<keyword evidence="4" id="KW-0813">Transport</keyword>
<accession>A0A0M5JDS3</accession>